<name>A0AAE1VZJ9_9LAMI</name>
<dbReference type="SUPFAM" id="SSF53474">
    <property type="entry name" value="alpha/beta-Hydrolases"/>
    <property type="match status" value="2"/>
</dbReference>
<dbReference type="AlphaFoldDB" id="A0AAE1VZJ9"/>
<protein>
    <submittedName>
        <fullName evidence="2">Serine carboxypeptidase-like 6</fullName>
    </submittedName>
</protein>
<organism evidence="2 3">
    <name type="scientific">Sesamum angolense</name>
    <dbReference type="NCBI Taxonomy" id="2727404"/>
    <lineage>
        <taxon>Eukaryota</taxon>
        <taxon>Viridiplantae</taxon>
        <taxon>Streptophyta</taxon>
        <taxon>Embryophyta</taxon>
        <taxon>Tracheophyta</taxon>
        <taxon>Spermatophyta</taxon>
        <taxon>Magnoliopsida</taxon>
        <taxon>eudicotyledons</taxon>
        <taxon>Gunneridae</taxon>
        <taxon>Pentapetalae</taxon>
        <taxon>asterids</taxon>
        <taxon>lamiids</taxon>
        <taxon>Lamiales</taxon>
        <taxon>Pedaliaceae</taxon>
        <taxon>Sesamum</taxon>
    </lineage>
</organism>
<dbReference type="Gene3D" id="3.40.50.1820">
    <property type="entry name" value="alpha/beta hydrolase"/>
    <property type="match status" value="2"/>
</dbReference>
<dbReference type="PRINTS" id="PR00724">
    <property type="entry name" value="CRBOXYPTASEC"/>
</dbReference>
<dbReference type="GO" id="GO:0019748">
    <property type="term" value="P:secondary metabolic process"/>
    <property type="evidence" value="ECO:0007669"/>
    <property type="project" value="TreeGrafter"/>
</dbReference>
<keyword evidence="2" id="KW-0378">Hydrolase</keyword>
<evidence type="ECO:0000256" key="1">
    <source>
        <dbReference type="ARBA" id="ARBA00009431"/>
    </source>
</evidence>
<accession>A0AAE1VZJ9</accession>
<evidence type="ECO:0000313" key="2">
    <source>
        <dbReference type="EMBL" id="KAK4384517.1"/>
    </source>
</evidence>
<sequence>MIYLPEELGDYRKHVRKKENAYMGEQAAATEATRMKEPSVCEPSAAVVWLEEVRKTESLEYPVTRRSKKVLPQHLVETLPGLPHKLPNKFETGYIGVGENEEVQLFYYFFESESNPEEDPFLLWITGGPGCTFVIDYANLGGPITLKLNEYAWTKAANILFIDQPAGTEFSYAETLESFLTNDTSAKLVKTSLEREIMFGLLIYEQMISLLKKLLMFVRYIGVGENEEVQLFYFFFESESSPEEDPFILWLTGGPGCSGLSTILMEMGTFVLDYENCKGGPTALKLNEYAWAKAANILFIDQPVGTGYSYAKSLESFLTNDTLSARHTYDFLRKSAKINCHGNYRNIDSNNNLCLNDIEMINQCLGRIPKNYILDPWCEDPLAKKHDVLSWYMPSEENPINFLQSVDAGGKKEWCRVDNFRLAHIWANDKSAQNALNVREVY</sequence>
<reference evidence="2" key="2">
    <citation type="journal article" date="2024" name="Plant">
        <title>Genomic evolution and insights into agronomic trait innovations of Sesamum species.</title>
        <authorList>
            <person name="Miao H."/>
            <person name="Wang L."/>
            <person name="Qu L."/>
            <person name="Liu H."/>
            <person name="Sun Y."/>
            <person name="Le M."/>
            <person name="Wang Q."/>
            <person name="Wei S."/>
            <person name="Zheng Y."/>
            <person name="Lin W."/>
            <person name="Duan Y."/>
            <person name="Cao H."/>
            <person name="Xiong S."/>
            <person name="Wang X."/>
            <person name="Wei L."/>
            <person name="Li C."/>
            <person name="Ma Q."/>
            <person name="Ju M."/>
            <person name="Zhao R."/>
            <person name="Li G."/>
            <person name="Mu C."/>
            <person name="Tian Q."/>
            <person name="Mei H."/>
            <person name="Zhang T."/>
            <person name="Gao T."/>
            <person name="Zhang H."/>
        </authorList>
    </citation>
    <scope>NUCLEOTIDE SEQUENCE</scope>
    <source>
        <strain evidence="2">K16</strain>
    </source>
</reference>
<dbReference type="GO" id="GO:0016747">
    <property type="term" value="F:acyltransferase activity, transferring groups other than amino-acyl groups"/>
    <property type="evidence" value="ECO:0007669"/>
    <property type="project" value="TreeGrafter"/>
</dbReference>
<dbReference type="InterPro" id="IPR029058">
    <property type="entry name" value="AB_hydrolase_fold"/>
</dbReference>
<dbReference type="Pfam" id="PF00450">
    <property type="entry name" value="Peptidase_S10"/>
    <property type="match status" value="2"/>
</dbReference>
<comment type="caution">
    <text evidence="2">The sequence shown here is derived from an EMBL/GenBank/DDBJ whole genome shotgun (WGS) entry which is preliminary data.</text>
</comment>
<dbReference type="Proteomes" id="UP001289374">
    <property type="component" value="Unassembled WGS sequence"/>
</dbReference>
<dbReference type="EMBL" id="JACGWL010000098">
    <property type="protein sequence ID" value="KAK4384517.1"/>
    <property type="molecule type" value="Genomic_DNA"/>
</dbReference>
<dbReference type="GO" id="GO:0006508">
    <property type="term" value="P:proteolysis"/>
    <property type="evidence" value="ECO:0007669"/>
    <property type="project" value="InterPro"/>
</dbReference>
<comment type="similarity">
    <text evidence="1">Belongs to the peptidase S10 family.</text>
</comment>
<dbReference type="PANTHER" id="PTHR11802">
    <property type="entry name" value="SERINE PROTEASE FAMILY S10 SERINE CARBOXYPEPTIDASE"/>
    <property type="match status" value="1"/>
</dbReference>
<gene>
    <name evidence="2" type="ORF">Sango_3053300</name>
</gene>
<evidence type="ECO:0000313" key="3">
    <source>
        <dbReference type="Proteomes" id="UP001289374"/>
    </source>
</evidence>
<keyword evidence="2" id="KW-0645">Protease</keyword>
<dbReference type="InterPro" id="IPR001563">
    <property type="entry name" value="Peptidase_S10"/>
</dbReference>
<reference evidence="2" key="1">
    <citation type="submission" date="2020-06" db="EMBL/GenBank/DDBJ databases">
        <authorList>
            <person name="Li T."/>
            <person name="Hu X."/>
            <person name="Zhang T."/>
            <person name="Song X."/>
            <person name="Zhang H."/>
            <person name="Dai N."/>
            <person name="Sheng W."/>
            <person name="Hou X."/>
            <person name="Wei L."/>
        </authorList>
    </citation>
    <scope>NUCLEOTIDE SEQUENCE</scope>
    <source>
        <strain evidence="2">K16</strain>
        <tissue evidence="2">Leaf</tissue>
    </source>
</reference>
<dbReference type="PANTHER" id="PTHR11802:SF224">
    <property type="entry name" value="SERINE CARBOXYPEPTIDASE-LIKE 7 ISOFORM X1"/>
    <property type="match status" value="1"/>
</dbReference>
<keyword evidence="3" id="KW-1185">Reference proteome</keyword>
<proteinExistence type="inferred from homology"/>
<keyword evidence="2" id="KW-0121">Carboxypeptidase</keyword>
<dbReference type="GO" id="GO:0004185">
    <property type="term" value="F:serine-type carboxypeptidase activity"/>
    <property type="evidence" value="ECO:0007669"/>
    <property type="project" value="InterPro"/>
</dbReference>